<gene>
    <name evidence="1" type="ORF">BC777_2346</name>
</gene>
<evidence type="ECO:0000313" key="1">
    <source>
        <dbReference type="EMBL" id="PJI85992.1"/>
    </source>
</evidence>
<sequence>MLPVLKQMMMVNVQQEATILAGFEVNYSKTDEHPSGADRLFKVMMRFEFSLKEIGYCQTARNQNAEVDWDRFANESLGVPFFDAIKAAGDVNVLLQTPPKRQIVDGQGYLNWEQVGAVSNIQELIGSLRRVRNNLFHGGKSGDPDKDRNDELVGNALSLIDAILQHDHDLRMMFEGNY</sequence>
<protein>
    <submittedName>
        <fullName evidence="1">Uncharacterized protein</fullName>
    </submittedName>
</protein>
<dbReference type="AlphaFoldDB" id="A0A2M8W4Y6"/>
<organism evidence="1 2">
    <name type="scientific">Yoonia maricola</name>
    <dbReference type="NCBI Taxonomy" id="420999"/>
    <lineage>
        <taxon>Bacteria</taxon>
        <taxon>Pseudomonadati</taxon>
        <taxon>Pseudomonadota</taxon>
        <taxon>Alphaproteobacteria</taxon>
        <taxon>Rhodobacterales</taxon>
        <taxon>Paracoccaceae</taxon>
        <taxon>Yoonia</taxon>
    </lineage>
</organism>
<dbReference type="OrthoDB" id="1442157at2"/>
<name>A0A2M8W4Y6_9RHOB</name>
<evidence type="ECO:0000313" key="2">
    <source>
        <dbReference type="Proteomes" id="UP000228531"/>
    </source>
</evidence>
<dbReference type="RefSeq" id="WP_100368328.1">
    <property type="nucleotide sequence ID" value="NZ_PGTY01000002.1"/>
</dbReference>
<comment type="caution">
    <text evidence="1">The sequence shown here is derived from an EMBL/GenBank/DDBJ whole genome shotgun (WGS) entry which is preliminary data.</text>
</comment>
<proteinExistence type="predicted"/>
<reference evidence="1 2" key="1">
    <citation type="submission" date="2017-11" db="EMBL/GenBank/DDBJ databases">
        <title>Genomic Encyclopedia of Archaeal and Bacterial Type Strains, Phase II (KMG-II): From Individual Species to Whole Genera.</title>
        <authorList>
            <person name="Goeker M."/>
        </authorList>
    </citation>
    <scope>NUCLEOTIDE SEQUENCE [LARGE SCALE GENOMIC DNA]</scope>
    <source>
        <strain evidence="1 2">DSM 29128</strain>
    </source>
</reference>
<dbReference type="EMBL" id="PGTY01000002">
    <property type="protein sequence ID" value="PJI85992.1"/>
    <property type="molecule type" value="Genomic_DNA"/>
</dbReference>
<keyword evidence="2" id="KW-1185">Reference proteome</keyword>
<accession>A0A2M8W4Y6</accession>
<dbReference type="Proteomes" id="UP000228531">
    <property type="component" value="Unassembled WGS sequence"/>
</dbReference>